<feature type="region of interest" description="Disordered" evidence="1">
    <location>
        <begin position="18"/>
        <end position="39"/>
    </location>
</feature>
<organism evidence="2 3">
    <name type="scientific">Caenorhabditis japonica</name>
    <dbReference type="NCBI Taxonomy" id="281687"/>
    <lineage>
        <taxon>Eukaryota</taxon>
        <taxon>Metazoa</taxon>
        <taxon>Ecdysozoa</taxon>
        <taxon>Nematoda</taxon>
        <taxon>Chromadorea</taxon>
        <taxon>Rhabditida</taxon>
        <taxon>Rhabditina</taxon>
        <taxon>Rhabditomorpha</taxon>
        <taxon>Rhabditoidea</taxon>
        <taxon>Rhabditidae</taxon>
        <taxon>Peloderinae</taxon>
        <taxon>Caenorhabditis</taxon>
    </lineage>
</organism>
<reference evidence="3" key="1">
    <citation type="submission" date="2010-08" db="EMBL/GenBank/DDBJ databases">
        <authorList>
            <consortium name="Caenorhabditis japonica Sequencing Consortium"/>
            <person name="Wilson R.K."/>
        </authorList>
    </citation>
    <scope>NUCLEOTIDE SEQUENCE [LARGE SCALE GENOMIC DNA]</scope>
    <source>
        <strain evidence="3">DF5081</strain>
    </source>
</reference>
<evidence type="ECO:0000313" key="3">
    <source>
        <dbReference type="Proteomes" id="UP000005237"/>
    </source>
</evidence>
<evidence type="ECO:0000313" key="2">
    <source>
        <dbReference type="EnsemblMetazoa" id="CJA36623.1"/>
    </source>
</evidence>
<name>A0A8R1INM4_CAEJA</name>
<reference evidence="2" key="2">
    <citation type="submission" date="2022-06" db="UniProtKB">
        <authorList>
            <consortium name="EnsemblMetazoa"/>
        </authorList>
    </citation>
    <scope>IDENTIFICATION</scope>
    <source>
        <strain evidence="2">DF5081</strain>
    </source>
</reference>
<dbReference type="EnsemblMetazoa" id="CJA36623.1">
    <property type="protein sequence ID" value="CJA36623.1"/>
    <property type="gene ID" value="WBGene00212470"/>
</dbReference>
<dbReference type="AlphaFoldDB" id="A0A8R1INM4"/>
<dbReference type="Proteomes" id="UP000005237">
    <property type="component" value="Unassembled WGS sequence"/>
</dbReference>
<proteinExistence type="predicted"/>
<sequence>MPSEVPTDTALVKAAPAKETCPQTVGHTAPRRARNSSTTQSLLEELLNTVKATASATGKRSSTNMAGQPPAKRQQHTAICVFCGEHHSAVMCERFKSSAQRWGILGAKGLCHSCGGKHQQATCNKRDRKCQVCKKPHLSALCQAYLTEETITAAITKPSKAASDTTVKEQEGHNQA</sequence>
<keyword evidence="3" id="KW-1185">Reference proteome</keyword>
<protein>
    <submittedName>
        <fullName evidence="2">Uncharacterized protein</fullName>
    </submittedName>
</protein>
<accession>A0A8R1INM4</accession>
<evidence type="ECO:0000256" key="1">
    <source>
        <dbReference type="SAM" id="MobiDB-lite"/>
    </source>
</evidence>